<accession>A0A2T2X999</accession>
<dbReference type="CDD" id="cd07344">
    <property type="entry name" value="M48_yhfN_like"/>
    <property type="match status" value="1"/>
</dbReference>
<dbReference type="InterPro" id="IPR053136">
    <property type="entry name" value="UTP_pyrophosphatase-like"/>
</dbReference>
<dbReference type="AlphaFoldDB" id="A0A2T2X999"/>
<comment type="caution">
    <text evidence="2">The sequence shown here is derived from an EMBL/GenBank/DDBJ whole genome shotgun (WGS) entry which is preliminary data.</text>
</comment>
<protein>
    <recommendedName>
        <fullName evidence="1">YgjP-like metallopeptidase domain-containing protein</fullName>
    </recommendedName>
</protein>
<dbReference type="InterPro" id="IPR002725">
    <property type="entry name" value="YgjP-like_metallopeptidase"/>
</dbReference>
<dbReference type="Proteomes" id="UP000242699">
    <property type="component" value="Unassembled WGS sequence"/>
</dbReference>
<dbReference type="Gene3D" id="3.30.2010.10">
    <property type="entry name" value="Metalloproteases ('zincins'), catalytic domain"/>
    <property type="match status" value="1"/>
</dbReference>
<reference evidence="2 3" key="1">
    <citation type="journal article" date="2014" name="BMC Genomics">
        <title>Comparison of environmental and isolate Sulfobacillus genomes reveals diverse carbon, sulfur, nitrogen, and hydrogen metabolisms.</title>
        <authorList>
            <person name="Justice N.B."/>
            <person name="Norman A."/>
            <person name="Brown C.T."/>
            <person name="Singh A."/>
            <person name="Thomas B.C."/>
            <person name="Banfield J.F."/>
        </authorList>
    </citation>
    <scope>NUCLEOTIDE SEQUENCE [LARGE SCALE GENOMIC DNA]</scope>
    <source>
        <strain evidence="2">AMDSBA1</strain>
    </source>
</reference>
<sequence length="249" mass="29152">MRLRVSGRTTGEEISGSQELCIGSTRIVYQVVCRPRRRRAVLQFGEDGALKVLVPPGYSLDHVQEFVAHNTPWILRNYHKYRDRQPKTFLSGEQFFLAGISLTLVVREASKARVITDNNDLIVEIPGREEFALENVRNQLIRWYRTQAVSQLLPRVNFWARRVGRYPSRVKIHEYRTRWGYCRQDGLIALNWRIVQAPGPVVDYVVVHELTHLTHPHHQNGFWQALSLVLPGYESPKQWLKEQGYRLQW</sequence>
<evidence type="ECO:0000259" key="1">
    <source>
        <dbReference type="Pfam" id="PF01863"/>
    </source>
</evidence>
<feature type="domain" description="YgjP-like metallopeptidase" evidence="1">
    <location>
        <begin position="39"/>
        <end position="242"/>
    </location>
</feature>
<dbReference type="Pfam" id="PF01863">
    <property type="entry name" value="YgjP-like"/>
    <property type="match status" value="1"/>
</dbReference>
<gene>
    <name evidence="2" type="ORF">C7B43_03055</name>
</gene>
<dbReference type="PANTHER" id="PTHR30399:SF1">
    <property type="entry name" value="UTP PYROPHOSPHATASE"/>
    <property type="match status" value="1"/>
</dbReference>
<dbReference type="PANTHER" id="PTHR30399">
    <property type="entry name" value="UNCHARACTERIZED PROTEIN YGJP"/>
    <property type="match status" value="1"/>
</dbReference>
<organism evidence="2 3">
    <name type="scientific">Sulfobacillus benefaciens</name>
    <dbReference type="NCBI Taxonomy" id="453960"/>
    <lineage>
        <taxon>Bacteria</taxon>
        <taxon>Bacillati</taxon>
        <taxon>Bacillota</taxon>
        <taxon>Clostridia</taxon>
        <taxon>Eubacteriales</taxon>
        <taxon>Clostridiales Family XVII. Incertae Sedis</taxon>
        <taxon>Sulfobacillus</taxon>
    </lineage>
</organism>
<name>A0A2T2X999_9FIRM</name>
<evidence type="ECO:0000313" key="3">
    <source>
        <dbReference type="Proteomes" id="UP000242699"/>
    </source>
</evidence>
<dbReference type="EMBL" id="PXYT01000004">
    <property type="protein sequence ID" value="PSR31093.1"/>
    <property type="molecule type" value="Genomic_DNA"/>
</dbReference>
<evidence type="ECO:0000313" key="2">
    <source>
        <dbReference type="EMBL" id="PSR31093.1"/>
    </source>
</evidence>
<proteinExistence type="predicted"/>